<name>A0AAD6YLH2_9AGAR</name>
<reference evidence="1" key="1">
    <citation type="submission" date="2023-03" db="EMBL/GenBank/DDBJ databases">
        <title>Massive genome expansion in bonnet fungi (Mycena s.s.) driven by repeated elements and novel gene families across ecological guilds.</title>
        <authorList>
            <consortium name="Lawrence Berkeley National Laboratory"/>
            <person name="Harder C.B."/>
            <person name="Miyauchi S."/>
            <person name="Viragh M."/>
            <person name="Kuo A."/>
            <person name="Thoen E."/>
            <person name="Andreopoulos B."/>
            <person name="Lu D."/>
            <person name="Skrede I."/>
            <person name="Drula E."/>
            <person name="Henrissat B."/>
            <person name="Morin E."/>
            <person name="Kohler A."/>
            <person name="Barry K."/>
            <person name="LaButti K."/>
            <person name="Morin E."/>
            <person name="Salamov A."/>
            <person name="Lipzen A."/>
            <person name="Mereny Z."/>
            <person name="Hegedus B."/>
            <person name="Baldrian P."/>
            <person name="Stursova M."/>
            <person name="Weitz H."/>
            <person name="Taylor A."/>
            <person name="Grigoriev I.V."/>
            <person name="Nagy L.G."/>
            <person name="Martin F."/>
            <person name="Kauserud H."/>
        </authorList>
    </citation>
    <scope>NUCLEOTIDE SEQUENCE</scope>
    <source>
        <strain evidence="1">9144</strain>
    </source>
</reference>
<proteinExistence type="predicted"/>
<comment type="caution">
    <text evidence="1">The sequence shown here is derived from an EMBL/GenBank/DDBJ whole genome shotgun (WGS) entry which is preliminary data.</text>
</comment>
<gene>
    <name evidence="1" type="ORF">GGX14DRAFT_388347</name>
</gene>
<accession>A0AAD6YLH2</accession>
<evidence type="ECO:0000313" key="2">
    <source>
        <dbReference type="Proteomes" id="UP001219525"/>
    </source>
</evidence>
<keyword evidence="2" id="KW-1185">Reference proteome</keyword>
<evidence type="ECO:0000313" key="1">
    <source>
        <dbReference type="EMBL" id="KAJ7222559.1"/>
    </source>
</evidence>
<dbReference type="EMBL" id="JARJCW010000007">
    <property type="protein sequence ID" value="KAJ7222559.1"/>
    <property type="molecule type" value="Genomic_DNA"/>
</dbReference>
<sequence length="102" mass="10470">MYGGNGHGDDGATVTITSIGVAQNIGNTDVTNVPIDLPVDQASVGRGHSVRLVWTVPPPLLVLVHLEHQCSLRAFGASGIVINCDDGDDGADGPGPQQFLLA</sequence>
<dbReference type="AlphaFoldDB" id="A0AAD6YLH2"/>
<dbReference type="Proteomes" id="UP001219525">
    <property type="component" value="Unassembled WGS sequence"/>
</dbReference>
<protein>
    <submittedName>
        <fullName evidence="1">Uncharacterized protein</fullName>
    </submittedName>
</protein>
<organism evidence="1 2">
    <name type="scientific">Mycena pura</name>
    <dbReference type="NCBI Taxonomy" id="153505"/>
    <lineage>
        <taxon>Eukaryota</taxon>
        <taxon>Fungi</taxon>
        <taxon>Dikarya</taxon>
        <taxon>Basidiomycota</taxon>
        <taxon>Agaricomycotina</taxon>
        <taxon>Agaricomycetes</taxon>
        <taxon>Agaricomycetidae</taxon>
        <taxon>Agaricales</taxon>
        <taxon>Marasmiineae</taxon>
        <taxon>Mycenaceae</taxon>
        <taxon>Mycena</taxon>
    </lineage>
</organism>